<protein>
    <submittedName>
        <fullName evidence="2">8327_t:CDS:1</fullName>
    </submittedName>
</protein>
<gene>
    <name evidence="2" type="ORF">ALEPTO_LOCUS6045</name>
</gene>
<evidence type="ECO:0000313" key="2">
    <source>
        <dbReference type="EMBL" id="CAG8554564.1"/>
    </source>
</evidence>
<evidence type="ECO:0000259" key="1">
    <source>
        <dbReference type="Pfam" id="PF22693"/>
    </source>
</evidence>
<comment type="caution">
    <text evidence="2">The sequence shown here is derived from an EMBL/GenBank/DDBJ whole genome shotgun (WGS) entry which is preliminary data.</text>
</comment>
<accession>A0A9N9FT57</accession>
<dbReference type="OrthoDB" id="2449940at2759"/>
<dbReference type="EMBL" id="CAJVPS010001924">
    <property type="protein sequence ID" value="CAG8554564.1"/>
    <property type="molecule type" value="Genomic_DNA"/>
</dbReference>
<sequence>MENISSEEITVQVNDDSPILISLPKAANLTEIRNTLSERYDIKMGPKTYFVCPKDGSPTIPYHEEKKYSLENIINLTKNLKIKGELEPNWKEIIEKNKLECGLFFTDDGPRSAKEKAFEIEIVQHPKTLSNHITRDEVIECKTETDDFRTKNLFVTANLDVNLPQIPISAKFDAFYQTNSIKHSANVKLNTYQKSIRIKAIFSMSESEVKPTKEFISAVDKALELNCRESLKKVTEKFGQFWCKKLGIGGSILYVKKEESNIRREEKSIAGAIKFGKHEETNQTNTATNIYAYFQIRGGLEKNYHRGMEEWITSLEDYKTWEVAAYSDIHSIFDILDEERRKKVAAVLGKRIIDSRVVKLDFRMDISKPYPHIYKIPIKYDLSNCQIFVTEMKEDNNSDTIFASRVHYINDKDPPVILLHRLGSLNKIAKYQKFSIKLGWIVLGTSTILEQKTVPDFRSVESPITMNGKHCLTAIFPHELSPNESLLATCVSRSKNSRENHAKSKYITRSHFVSNNGSIKACAFFYDLEKRELSYQLDDLNTHFLINYSIIIGQQNDEFGQAQISNVTSVIKNKIHQTKRYKISFENYNHLTSQHENDQFAATSSTHSTQSCLQNPIFVNLIMDKCSERRKCPHGVLNPTPKHAEFKSLYSVDVNNKKIAYFRAPILINEERQPSIE</sequence>
<dbReference type="Proteomes" id="UP000789508">
    <property type="component" value="Unassembled WGS sequence"/>
</dbReference>
<dbReference type="Pfam" id="PF22693">
    <property type="entry name" value="MACPF_1"/>
    <property type="match status" value="1"/>
</dbReference>
<name>A0A9N9FT57_9GLOM</name>
<dbReference type="AlphaFoldDB" id="A0A9N9FT57"/>
<dbReference type="InterPro" id="IPR054586">
    <property type="entry name" value="MACPF_1_fungal"/>
</dbReference>
<evidence type="ECO:0000313" key="3">
    <source>
        <dbReference type="Proteomes" id="UP000789508"/>
    </source>
</evidence>
<feature type="domain" description="MACPF-like" evidence="1">
    <location>
        <begin position="102"/>
        <end position="344"/>
    </location>
</feature>
<proteinExistence type="predicted"/>
<reference evidence="2" key="1">
    <citation type="submission" date="2021-06" db="EMBL/GenBank/DDBJ databases">
        <authorList>
            <person name="Kallberg Y."/>
            <person name="Tangrot J."/>
            <person name="Rosling A."/>
        </authorList>
    </citation>
    <scope>NUCLEOTIDE SEQUENCE</scope>
    <source>
        <strain evidence="2">FL130A</strain>
    </source>
</reference>
<keyword evidence="3" id="KW-1185">Reference proteome</keyword>
<organism evidence="2 3">
    <name type="scientific">Ambispora leptoticha</name>
    <dbReference type="NCBI Taxonomy" id="144679"/>
    <lineage>
        <taxon>Eukaryota</taxon>
        <taxon>Fungi</taxon>
        <taxon>Fungi incertae sedis</taxon>
        <taxon>Mucoromycota</taxon>
        <taxon>Glomeromycotina</taxon>
        <taxon>Glomeromycetes</taxon>
        <taxon>Archaeosporales</taxon>
        <taxon>Ambisporaceae</taxon>
        <taxon>Ambispora</taxon>
    </lineage>
</organism>